<reference evidence="5 6" key="1">
    <citation type="submission" date="2023-11" db="EMBL/GenBank/DDBJ databases">
        <title>Draft genome sequence of a psychrophilic Clostridium strain from permafrost water brine.</title>
        <authorList>
            <person name="Shcherbakova V.A."/>
            <person name="Trubitsyn V.E."/>
            <person name="Zakharyuk A.G."/>
        </authorList>
    </citation>
    <scope>NUCLEOTIDE SEQUENCE [LARGE SCALE GENOMIC DNA]</scope>
    <source>
        <strain evidence="5 6">14F</strain>
    </source>
</reference>
<feature type="domain" description="CobQ/CobB/MinD/ParA nucleotide binding" evidence="3">
    <location>
        <begin position="4"/>
        <end position="224"/>
    </location>
</feature>
<dbReference type="NCBIfam" id="TIGR00313">
    <property type="entry name" value="cobQ"/>
    <property type="match status" value="1"/>
</dbReference>
<proteinExistence type="inferred from homology"/>
<dbReference type="RefSeq" id="WP_216246414.1">
    <property type="nucleotide sequence ID" value="NZ_JAZHFS010000005.1"/>
</dbReference>
<dbReference type="InterPro" id="IPR047045">
    <property type="entry name" value="CobQ_N"/>
</dbReference>
<keyword evidence="1 2" id="KW-0315">Glutamine amidotransferase</keyword>
<organism evidence="5 6">
    <name type="scientific">Clostridium frigoriphilum</name>
    <dbReference type="NCBI Taxonomy" id="443253"/>
    <lineage>
        <taxon>Bacteria</taxon>
        <taxon>Bacillati</taxon>
        <taxon>Bacillota</taxon>
        <taxon>Clostridia</taxon>
        <taxon>Eubacteriales</taxon>
        <taxon>Clostridiaceae</taxon>
        <taxon>Clostridium</taxon>
    </lineage>
</organism>
<dbReference type="InterPro" id="IPR033949">
    <property type="entry name" value="CobQ_GATase1"/>
</dbReference>
<dbReference type="Pfam" id="PF01656">
    <property type="entry name" value="CbiA"/>
    <property type="match status" value="1"/>
</dbReference>
<dbReference type="PANTHER" id="PTHR21343:SF1">
    <property type="entry name" value="COBYRIC ACID SYNTHASE"/>
    <property type="match status" value="1"/>
</dbReference>
<dbReference type="HAMAP" id="MF_00028">
    <property type="entry name" value="CobQ"/>
    <property type="match status" value="1"/>
</dbReference>
<feature type="domain" description="CobB/CobQ-like glutamine amidotransferase" evidence="4">
    <location>
        <begin position="248"/>
        <end position="447"/>
    </location>
</feature>
<accession>A0ABU7UKW2</accession>
<dbReference type="InterPro" id="IPR002586">
    <property type="entry name" value="CobQ/CobB/MinD/ParA_Nub-bd_dom"/>
</dbReference>
<comment type="caution">
    <text evidence="5">The sequence shown here is derived from an EMBL/GenBank/DDBJ whole genome shotgun (WGS) entry which is preliminary data.</text>
</comment>
<evidence type="ECO:0000259" key="3">
    <source>
        <dbReference type="Pfam" id="PF01656"/>
    </source>
</evidence>
<dbReference type="PROSITE" id="PS51274">
    <property type="entry name" value="GATASE_COBBQ"/>
    <property type="match status" value="1"/>
</dbReference>
<feature type="active site" description="Nucleophile" evidence="2">
    <location>
        <position position="326"/>
    </location>
</feature>
<keyword evidence="6" id="KW-1185">Reference proteome</keyword>
<dbReference type="InterPro" id="IPR004459">
    <property type="entry name" value="CobQ_synth"/>
</dbReference>
<sequence>MAKIMVQGTASSVGKSILVTALCRILKQDGFSVCPFKSQNMSLNSYITLDGKEMGRAQVLQAYAAGLEPEVFMNPILLKPTSDKKCQIIVNGKVYGNSTAMEYHNMKLKFKDMLKSQFEELEKKFDIIVMEGAGSPAEINLRERDIVNMGMAELIDAPVILAGDIDKGGVFASLAGTMLLLKADEKKRVKATIINKFRGDLEILKPGLTMLEDIIHIPCAGVVPHFRLDLEDEDGAVEFNKKITAPIDIAVIKLPHISNFTDLDALKAEEDVSVRFITTKAELGNPDLLIIPGTKNTIDDLITIRDSGLMDAIKQYSGKGTILGICGGYQMLGNSLSDPSGVEGSFDKVEGMKLLDIDTLFEDEKITTRVKARSINMKTSNVKTYGYEIHMGKCSYGEKAKPLFEIYDRNGDDTSVQGNHNLSFDGAINEGGNVMGTYIHGVFDGTEFREFIINGLRVKKSIKPKKSKTYESLREKEIDKLADIVRNNIDMNMIYKIIGIEKRDKSFKAGTVNN</sequence>
<dbReference type="NCBIfam" id="NF001989">
    <property type="entry name" value="PRK00784.1"/>
    <property type="match status" value="1"/>
</dbReference>
<name>A0ABU7UKW2_9CLOT</name>
<dbReference type="CDD" id="cd01750">
    <property type="entry name" value="GATase1_CobQ"/>
    <property type="match status" value="1"/>
</dbReference>
<evidence type="ECO:0000313" key="6">
    <source>
        <dbReference type="Proteomes" id="UP001498469"/>
    </source>
</evidence>
<evidence type="ECO:0000256" key="1">
    <source>
        <dbReference type="ARBA" id="ARBA00022962"/>
    </source>
</evidence>
<dbReference type="CDD" id="cd05389">
    <property type="entry name" value="CobQ_N"/>
    <property type="match status" value="1"/>
</dbReference>
<dbReference type="PANTHER" id="PTHR21343">
    <property type="entry name" value="DETHIOBIOTIN SYNTHETASE"/>
    <property type="match status" value="1"/>
</dbReference>
<gene>
    <name evidence="2" type="primary">cobQ</name>
    <name evidence="5" type="ORF">SJI18_07015</name>
</gene>
<comment type="similarity">
    <text evidence="2">Belongs to the CobB/CobQ family. CobQ subfamily.</text>
</comment>
<dbReference type="InterPro" id="IPR011698">
    <property type="entry name" value="GATase_3"/>
</dbReference>
<comment type="pathway">
    <text evidence="2">Cofactor biosynthesis; adenosylcobalamin biosynthesis.</text>
</comment>
<evidence type="ECO:0000259" key="4">
    <source>
        <dbReference type="Pfam" id="PF07685"/>
    </source>
</evidence>
<feature type="active site" evidence="2">
    <location>
        <position position="440"/>
    </location>
</feature>
<keyword evidence="2" id="KW-0169">Cobalamin biosynthesis</keyword>
<dbReference type="Pfam" id="PF07685">
    <property type="entry name" value="GATase_3"/>
    <property type="match status" value="1"/>
</dbReference>
<dbReference type="EMBL" id="JAZHFS010000005">
    <property type="protein sequence ID" value="MEF2112061.1"/>
    <property type="molecule type" value="Genomic_DNA"/>
</dbReference>
<dbReference type="Proteomes" id="UP001498469">
    <property type="component" value="Unassembled WGS sequence"/>
</dbReference>
<evidence type="ECO:0000256" key="2">
    <source>
        <dbReference type="HAMAP-Rule" id="MF_00028"/>
    </source>
</evidence>
<evidence type="ECO:0000313" key="5">
    <source>
        <dbReference type="EMBL" id="MEF2112061.1"/>
    </source>
</evidence>
<protein>
    <recommendedName>
        <fullName evidence="2">Cobyric acid synthase</fullName>
    </recommendedName>
</protein>
<comment type="function">
    <text evidence="2">Catalyzes amidations at positions B, D, E, and G on adenosylcobyrinic A,C-diamide. NH(2) groups are provided by glutamine, and one molecule of ATP is hydrogenolyzed for each amidation.</text>
</comment>